<keyword evidence="3" id="KW-1185">Reference proteome</keyword>
<accession>A0AA40EUT3</accession>
<organism evidence="2 3">
    <name type="scientific">Schizothecium vesticola</name>
    <dbReference type="NCBI Taxonomy" id="314040"/>
    <lineage>
        <taxon>Eukaryota</taxon>
        <taxon>Fungi</taxon>
        <taxon>Dikarya</taxon>
        <taxon>Ascomycota</taxon>
        <taxon>Pezizomycotina</taxon>
        <taxon>Sordariomycetes</taxon>
        <taxon>Sordariomycetidae</taxon>
        <taxon>Sordariales</taxon>
        <taxon>Schizotheciaceae</taxon>
        <taxon>Schizothecium</taxon>
    </lineage>
</organism>
<dbReference type="InterPro" id="IPR036412">
    <property type="entry name" value="HAD-like_sf"/>
</dbReference>
<dbReference type="Proteomes" id="UP001172155">
    <property type="component" value="Unassembled WGS sequence"/>
</dbReference>
<reference evidence="2" key="1">
    <citation type="submission" date="2023-06" db="EMBL/GenBank/DDBJ databases">
        <title>Genome-scale phylogeny and comparative genomics of the fungal order Sordariales.</title>
        <authorList>
            <consortium name="Lawrence Berkeley National Laboratory"/>
            <person name="Hensen N."/>
            <person name="Bonometti L."/>
            <person name="Westerberg I."/>
            <person name="Brannstrom I.O."/>
            <person name="Guillou S."/>
            <person name="Cros-Aarteil S."/>
            <person name="Calhoun S."/>
            <person name="Haridas S."/>
            <person name="Kuo A."/>
            <person name="Mondo S."/>
            <person name="Pangilinan J."/>
            <person name="Riley R."/>
            <person name="LaButti K."/>
            <person name="Andreopoulos B."/>
            <person name="Lipzen A."/>
            <person name="Chen C."/>
            <person name="Yanf M."/>
            <person name="Daum C."/>
            <person name="Ng V."/>
            <person name="Clum A."/>
            <person name="Steindorff A."/>
            <person name="Ohm R."/>
            <person name="Martin F."/>
            <person name="Silar P."/>
            <person name="Natvig D."/>
            <person name="Lalanne C."/>
            <person name="Gautier V."/>
            <person name="Ament-velasquez S.L."/>
            <person name="Kruys A."/>
            <person name="Hutchinson M.I."/>
            <person name="Powell A.J."/>
            <person name="Barry K."/>
            <person name="Miller A.N."/>
            <person name="Grigoriev I.V."/>
            <person name="Debuchy R."/>
            <person name="Gladieux P."/>
            <person name="Thoren M.H."/>
            <person name="Johannesson H."/>
        </authorList>
    </citation>
    <scope>NUCLEOTIDE SEQUENCE</scope>
    <source>
        <strain evidence="2">SMH3187-1</strain>
    </source>
</reference>
<dbReference type="EMBL" id="JAUKUD010000004">
    <property type="protein sequence ID" value="KAK0745792.1"/>
    <property type="molecule type" value="Genomic_DNA"/>
</dbReference>
<dbReference type="PANTHER" id="PTHR43316">
    <property type="entry name" value="HYDROLASE, HALOACID DELAHOGENASE-RELATED"/>
    <property type="match status" value="1"/>
</dbReference>
<dbReference type="Gene3D" id="1.10.150.750">
    <property type="match status" value="1"/>
</dbReference>
<dbReference type="PANTHER" id="PTHR43316:SF9">
    <property type="entry name" value="ACID DEHALOGENASE, PUTATIVE (AFU_ORTHOLOGUE AFUA_6G14460)-RELATED"/>
    <property type="match status" value="1"/>
</dbReference>
<dbReference type="GO" id="GO:0016787">
    <property type="term" value="F:hydrolase activity"/>
    <property type="evidence" value="ECO:0007669"/>
    <property type="project" value="UniProtKB-KW"/>
</dbReference>
<sequence>MPPQPLTPFTTLSFDCFGTLIDWESGLLTSLSPLLSSLPPSHPWTLTPLLAVQAFNAHSEHLWRTSPTLSYPSNLSQSLLLLAAEAAVPLTPDVQKAADDIATAPGRWPAFEDSVAALKVLKRYFKLVILSNVDEGNISRVVGPGGALDGVRFDAVYTAERIESYKPNHGNFEYLFAGVERELGGTREGVLHVARSLTADHVPAKELGLRSGYGTGGDYGALKGEGRLGFEWMYQTLGEFAEAVEREFEGRRE</sequence>
<evidence type="ECO:0000313" key="3">
    <source>
        <dbReference type="Proteomes" id="UP001172155"/>
    </source>
</evidence>
<name>A0AA40EUT3_9PEZI</name>
<dbReference type="Gene3D" id="3.40.50.1000">
    <property type="entry name" value="HAD superfamily/HAD-like"/>
    <property type="match status" value="1"/>
</dbReference>
<gene>
    <name evidence="2" type="ORF">B0T18DRAFT_437954</name>
</gene>
<protein>
    <submittedName>
        <fullName evidence="2">Haloacid dehalogenase-like hydrolase-domain-containing protein</fullName>
    </submittedName>
</protein>
<keyword evidence="1 2" id="KW-0378">Hydrolase</keyword>
<dbReference type="SUPFAM" id="SSF56784">
    <property type="entry name" value="HAD-like"/>
    <property type="match status" value="1"/>
</dbReference>
<dbReference type="AlphaFoldDB" id="A0AA40EUT3"/>
<evidence type="ECO:0000256" key="1">
    <source>
        <dbReference type="ARBA" id="ARBA00022801"/>
    </source>
</evidence>
<comment type="caution">
    <text evidence="2">The sequence shown here is derived from an EMBL/GenBank/DDBJ whole genome shotgun (WGS) entry which is preliminary data.</text>
</comment>
<dbReference type="InterPro" id="IPR051540">
    <property type="entry name" value="S-2-haloacid_dehalogenase"/>
</dbReference>
<evidence type="ECO:0000313" key="2">
    <source>
        <dbReference type="EMBL" id="KAK0745792.1"/>
    </source>
</evidence>
<proteinExistence type="predicted"/>
<dbReference type="InterPro" id="IPR023214">
    <property type="entry name" value="HAD_sf"/>
</dbReference>